<reference evidence="5 6" key="1">
    <citation type="submission" date="2023-07" db="EMBL/GenBank/DDBJ databases">
        <title>Sequencing the genomes of 1000 actinobacteria strains.</title>
        <authorList>
            <person name="Klenk H.-P."/>
        </authorList>
    </citation>
    <scope>NUCLEOTIDE SEQUENCE [LARGE SCALE GENOMIC DNA]</scope>
    <source>
        <strain evidence="5 6">DSM 44388</strain>
    </source>
</reference>
<protein>
    <submittedName>
        <fullName evidence="5">DNA-binding HxlR family transcriptional regulator</fullName>
    </submittedName>
</protein>
<sequence>METPFGPPIDDEACDRSSLAEITAVFSKRWTGGVLLALSRGADRFGQIEGIVTGISARMLSARLRELEHHGLVARVVTPTVPVSVRYSLTARGRVVLATMQQLTPQPGRLEDASHVA</sequence>
<keyword evidence="2 5" id="KW-0238">DNA-binding</keyword>
<dbReference type="PROSITE" id="PS51118">
    <property type="entry name" value="HTH_HXLR"/>
    <property type="match status" value="1"/>
</dbReference>
<dbReference type="InterPro" id="IPR036390">
    <property type="entry name" value="WH_DNA-bd_sf"/>
</dbReference>
<accession>A0ABT9P839</accession>
<gene>
    <name evidence="5" type="ORF">J2S57_004615</name>
</gene>
<dbReference type="InterPro" id="IPR002577">
    <property type="entry name" value="HTH_HxlR"/>
</dbReference>
<evidence type="ECO:0000256" key="1">
    <source>
        <dbReference type="ARBA" id="ARBA00023015"/>
    </source>
</evidence>
<dbReference type="PANTHER" id="PTHR33204:SF37">
    <property type="entry name" value="HTH-TYPE TRANSCRIPTIONAL REGULATOR YODB"/>
    <property type="match status" value="1"/>
</dbReference>
<dbReference type="RefSeq" id="WP_307246489.1">
    <property type="nucleotide sequence ID" value="NZ_JAUSQZ010000001.1"/>
</dbReference>
<comment type="caution">
    <text evidence="5">The sequence shown here is derived from an EMBL/GenBank/DDBJ whole genome shotgun (WGS) entry which is preliminary data.</text>
</comment>
<dbReference type="InterPro" id="IPR036388">
    <property type="entry name" value="WH-like_DNA-bd_sf"/>
</dbReference>
<evidence type="ECO:0000313" key="5">
    <source>
        <dbReference type="EMBL" id="MDP9828866.1"/>
    </source>
</evidence>
<evidence type="ECO:0000259" key="4">
    <source>
        <dbReference type="PROSITE" id="PS51118"/>
    </source>
</evidence>
<keyword evidence="1" id="KW-0805">Transcription regulation</keyword>
<dbReference type="Proteomes" id="UP001235712">
    <property type="component" value="Unassembled WGS sequence"/>
</dbReference>
<dbReference type="PANTHER" id="PTHR33204">
    <property type="entry name" value="TRANSCRIPTIONAL REGULATOR, MARR FAMILY"/>
    <property type="match status" value="1"/>
</dbReference>
<evidence type="ECO:0000256" key="2">
    <source>
        <dbReference type="ARBA" id="ARBA00023125"/>
    </source>
</evidence>
<evidence type="ECO:0000313" key="6">
    <source>
        <dbReference type="Proteomes" id="UP001235712"/>
    </source>
</evidence>
<dbReference type="GO" id="GO:0003677">
    <property type="term" value="F:DNA binding"/>
    <property type="evidence" value="ECO:0007669"/>
    <property type="project" value="UniProtKB-KW"/>
</dbReference>
<dbReference type="EMBL" id="JAUSQZ010000001">
    <property type="protein sequence ID" value="MDP9828866.1"/>
    <property type="molecule type" value="Genomic_DNA"/>
</dbReference>
<keyword evidence="6" id="KW-1185">Reference proteome</keyword>
<keyword evidence="3" id="KW-0804">Transcription</keyword>
<dbReference type="Pfam" id="PF01638">
    <property type="entry name" value="HxlR"/>
    <property type="match status" value="1"/>
</dbReference>
<feature type="domain" description="HTH hxlR-type" evidence="4">
    <location>
        <begin position="14"/>
        <end position="115"/>
    </location>
</feature>
<name>A0ABT9P839_9ACTN</name>
<proteinExistence type="predicted"/>
<organism evidence="5 6">
    <name type="scientific">Kineosporia succinea</name>
    <dbReference type="NCBI Taxonomy" id="84632"/>
    <lineage>
        <taxon>Bacteria</taxon>
        <taxon>Bacillati</taxon>
        <taxon>Actinomycetota</taxon>
        <taxon>Actinomycetes</taxon>
        <taxon>Kineosporiales</taxon>
        <taxon>Kineosporiaceae</taxon>
        <taxon>Kineosporia</taxon>
    </lineage>
</organism>
<dbReference type="SUPFAM" id="SSF46785">
    <property type="entry name" value="Winged helix' DNA-binding domain"/>
    <property type="match status" value="1"/>
</dbReference>
<dbReference type="Gene3D" id="1.10.10.10">
    <property type="entry name" value="Winged helix-like DNA-binding domain superfamily/Winged helix DNA-binding domain"/>
    <property type="match status" value="1"/>
</dbReference>
<evidence type="ECO:0000256" key="3">
    <source>
        <dbReference type="ARBA" id="ARBA00023163"/>
    </source>
</evidence>